<dbReference type="GO" id="GO:0030288">
    <property type="term" value="C:outer membrane-bounded periplasmic space"/>
    <property type="evidence" value="ECO:0007669"/>
    <property type="project" value="TreeGrafter"/>
</dbReference>
<dbReference type="GO" id="GO:0008955">
    <property type="term" value="F:peptidoglycan glycosyltransferase activity"/>
    <property type="evidence" value="ECO:0007669"/>
    <property type="project" value="UniProtKB-EC"/>
</dbReference>
<keyword evidence="7" id="KW-0808">Transferase</keyword>
<dbReference type="GO" id="GO:0004180">
    <property type="term" value="F:carboxypeptidase activity"/>
    <property type="evidence" value="ECO:0007669"/>
    <property type="project" value="UniProtKB-KW"/>
</dbReference>
<evidence type="ECO:0000256" key="2">
    <source>
        <dbReference type="ARBA" id="ARBA00007090"/>
    </source>
</evidence>
<evidence type="ECO:0000256" key="1">
    <source>
        <dbReference type="ARBA" id="ARBA00004752"/>
    </source>
</evidence>
<dbReference type="InterPro" id="IPR001264">
    <property type="entry name" value="Glyco_trans_51"/>
</dbReference>
<name>A0A212JRR4_9BACT</name>
<dbReference type="NCBIfam" id="TIGR02073">
    <property type="entry name" value="PBP_1c"/>
    <property type="match status" value="1"/>
</dbReference>
<evidence type="ECO:0000256" key="9">
    <source>
        <dbReference type="ARBA" id="ARBA00023268"/>
    </source>
</evidence>
<dbReference type="GO" id="GO:0006508">
    <property type="term" value="P:proteolysis"/>
    <property type="evidence" value="ECO:0007669"/>
    <property type="project" value="UniProtKB-KW"/>
</dbReference>
<comment type="pathway">
    <text evidence="1">Cell wall biogenesis; peptidoglycan biosynthesis.</text>
</comment>
<feature type="domain" description="Glycosyl transferase family 51" evidence="14">
    <location>
        <begin position="72"/>
        <end position="238"/>
    </location>
</feature>
<evidence type="ECO:0000256" key="8">
    <source>
        <dbReference type="ARBA" id="ARBA00022801"/>
    </source>
</evidence>
<evidence type="ECO:0000256" key="5">
    <source>
        <dbReference type="ARBA" id="ARBA00022670"/>
    </source>
</evidence>
<keyword evidence="8" id="KW-0378">Hydrolase</keyword>
<dbReference type="InterPro" id="IPR036950">
    <property type="entry name" value="PBP_transglycosylase"/>
</dbReference>
<dbReference type="RefSeq" id="WP_291125055.1">
    <property type="nucleotide sequence ID" value="NZ_LT599021.1"/>
</dbReference>
<evidence type="ECO:0000256" key="10">
    <source>
        <dbReference type="ARBA" id="ARBA00044770"/>
    </source>
</evidence>
<dbReference type="SUPFAM" id="SSF56601">
    <property type="entry name" value="beta-lactamase/transpeptidase-like"/>
    <property type="match status" value="1"/>
</dbReference>
<dbReference type="InterPro" id="IPR001460">
    <property type="entry name" value="PCN-bd_Tpept"/>
</dbReference>
<evidence type="ECO:0000256" key="3">
    <source>
        <dbReference type="ARBA" id="ARBA00007739"/>
    </source>
</evidence>
<keyword evidence="12" id="KW-0472">Membrane</keyword>
<dbReference type="EMBL" id="FLUL01000001">
    <property type="protein sequence ID" value="SBW02130.1"/>
    <property type="molecule type" value="Genomic_DNA"/>
</dbReference>
<dbReference type="InterPro" id="IPR011815">
    <property type="entry name" value="PBP_1c"/>
</dbReference>
<dbReference type="Gene3D" id="1.10.3810.10">
    <property type="entry name" value="Biosynthetic peptidoglycan transglycosylase-like"/>
    <property type="match status" value="1"/>
</dbReference>
<dbReference type="AlphaFoldDB" id="A0A212JRR4"/>
<dbReference type="Pfam" id="PF00905">
    <property type="entry name" value="Transpeptidase"/>
    <property type="match status" value="1"/>
</dbReference>
<dbReference type="InterPro" id="IPR009647">
    <property type="entry name" value="PBP_C"/>
</dbReference>
<dbReference type="SUPFAM" id="SSF53955">
    <property type="entry name" value="Lysozyme-like"/>
    <property type="match status" value="1"/>
</dbReference>
<protein>
    <recommendedName>
        <fullName evidence="10">peptidoglycan glycosyltransferase</fullName>
        <ecNumber evidence="10">2.4.99.28</ecNumber>
    </recommendedName>
</protein>
<dbReference type="PANTHER" id="PTHR32282:SF15">
    <property type="entry name" value="PENICILLIN-BINDING PROTEIN 1C"/>
    <property type="match status" value="1"/>
</dbReference>
<feature type="domain" description="Penicillin-binding C-terminal" evidence="15">
    <location>
        <begin position="708"/>
        <end position="794"/>
    </location>
</feature>
<keyword evidence="6" id="KW-0328">Glycosyltransferase</keyword>
<evidence type="ECO:0000256" key="11">
    <source>
        <dbReference type="ARBA" id="ARBA00049902"/>
    </source>
</evidence>
<comment type="similarity">
    <text evidence="3">In the N-terminal section; belongs to the glycosyltransferase 51 family.</text>
</comment>
<dbReference type="Pfam" id="PF06832">
    <property type="entry name" value="BiPBP_C"/>
    <property type="match status" value="1"/>
</dbReference>
<dbReference type="GO" id="GO:0008658">
    <property type="term" value="F:penicillin binding"/>
    <property type="evidence" value="ECO:0007669"/>
    <property type="project" value="InterPro"/>
</dbReference>
<evidence type="ECO:0000256" key="6">
    <source>
        <dbReference type="ARBA" id="ARBA00022676"/>
    </source>
</evidence>
<dbReference type="Gene3D" id="3.40.710.10">
    <property type="entry name" value="DD-peptidase/beta-lactamase superfamily"/>
    <property type="match status" value="1"/>
</dbReference>
<comment type="similarity">
    <text evidence="2">In the C-terminal section; belongs to the transpeptidase family.</text>
</comment>
<evidence type="ECO:0000256" key="7">
    <source>
        <dbReference type="ARBA" id="ARBA00022679"/>
    </source>
</evidence>
<reference evidence="16" key="1">
    <citation type="submission" date="2016-04" db="EMBL/GenBank/DDBJ databases">
        <authorList>
            <person name="Evans L.H."/>
            <person name="Alamgir A."/>
            <person name="Owens N."/>
            <person name="Weber N.D."/>
            <person name="Virtaneva K."/>
            <person name="Barbian K."/>
            <person name="Babar A."/>
            <person name="Rosenke K."/>
        </authorList>
    </citation>
    <scope>NUCLEOTIDE SEQUENCE</scope>
    <source>
        <strain evidence="16">86-2</strain>
    </source>
</reference>
<proteinExistence type="inferred from homology"/>
<dbReference type="InterPro" id="IPR012338">
    <property type="entry name" value="Beta-lactam/transpept-like"/>
</dbReference>
<dbReference type="InterPro" id="IPR050396">
    <property type="entry name" value="Glycosyltr_51/Transpeptidase"/>
</dbReference>
<feature type="domain" description="Penicillin-binding protein transpeptidase" evidence="13">
    <location>
        <begin position="316"/>
        <end position="572"/>
    </location>
</feature>
<evidence type="ECO:0000259" key="13">
    <source>
        <dbReference type="Pfam" id="PF00905"/>
    </source>
</evidence>
<sequence length="797" mass="90769">MIEQYIQKSKAFIFRLWEKYKGAKKKYQIGIPICLILLVWYIFCLPSPLFHVPYSTVVSDRHEELLGARIADDQQWRFPTSDSIPEKYKICLIEFEDQHFRAHWGVNPLAIARAIKQNISSGKIRSGASTITMQTIRLSRKENRTFGEKFIEMILATRLEFSYSKDEILNLYASHAPMGGNVVGIDAASWRYFGHQAATLSWAEAATLAVLPNSPSLMHFGKNRDKLLNKRNKLLETLHQRGIIEKIDYELAVGEPLPFQPYALPQITPHLVTRIYKEDGGKHITTTIDKYQQEQTESILNRWNAEFAQNGIKNIAAIVFDVEKNEVVAYCGNVDFEKDISANQVDIIQAPRSTGSILKPFLYCAMLQEGELLPNQLLPDIPINIGGFAPKNFSLQYDGAVYASEALARSLNVPFVVSLRNYSIPKFYNLLKKAGMTTLNRSADNYGLSLILGGAEGKLWDISSMYLSMAQQLNFYNEDGRYYEMGQPSYILNKNNGEKGDRIRNPLFSAGAIWQTFDALTNLNRPEEIDWRSIPSIQKIAWKTGTSFGFRDGWAVGVNPKYVVGVWVGNSDGEGRPGLTGARTAGMVMFDIFSSLPQSRWFERPDRDLVRAEICHESGFLKSMNCPETEIDTMWICKKGLEAKPCPYHKLVHLSEDMRYQVYENCAGSRGIIHTSWFILPPSWEWYYKEQHPSYRSLPPYSPECIKDSDVKPMEFIYPFPNALISLPKQLDGSPGQLVFELAHRNPQSRVFWHLDGQYIGETEIFHKKEYIPEKGEHTLTVVDDTGASLSTKFTIK</sequence>
<dbReference type="InterPro" id="IPR023346">
    <property type="entry name" value="Lysozyme-like_dom_sf"/>
</dbReference>
<accession>A0A212JRR4</accession>
<dbReference type="PANTHER" id="PTHR32282">
    <property type="entry name" value="BINDING PROTEIN TRANSPEPTIDASE, PUTATIVE-RELATED"/>
    <property type="match status" value="1"/>
</dbReference>
<evidence type="ECO:0000313" key="16">
    <source>
        <dbReference type="EMBL" id="SBW02130.1"/>
    </source>
</evidence>
<organism evidence="16">
    <name type="scientific">uncultured Dysgonomonas sp</name>
    <dbReference type="NCBI Taxonomy" id="206096"/>
    <lineage>
        <taxon>Bacteria</taxon>
        <taxon>Pseudomonadati</taxon>
        <taxon>Bacteroidota</taxon>
        <taxon>Bacteroidia</taxon>
        <taxon>Bacteroidales</taxon>
        <taxon>Dysgonomonadaceae</taxon>
        <taxon>Dysgonomonas</taxon>
        <taxon>environmental samples</taxon>
    </lineage>
</organism>
<keyword evidence="12" id="KW-1133">Transmembrane helix</keyword>
<feature type="transmembrane region" description="Helical" evidence="12">
    <location>
        <begin position="29"/>
        <end position="50"/>
    </location>
</feature>
<gene>
    <name evidence="16" type="ORF">KL86DYS2_12190</name>
</gene>
<keyword evidence="5" id="KW-0645">Protease</keyword>
<evidence type="ECO:0000256" key="12">
    <source>
        <dbReference type="SAM" id="Phobius"/>
    </source>
</evidence>
<keyword evidence="12" id="KW-0812">Transmembrane</keyword>
<keyword evidence="4" id="KW-0121">Carboxypeptidase</keyword>
<dbReference type="EC" id="2.4.99.28" evidence="10"/>
<evidence type="ECO:0000256" key="4">
    <source>
        <dbReference type="ARBA" id="ARBA00022645"/>
    </source>
</evidence>
<evidence type="ECO:0000259" key="14">
    <source>
        <dbReference type="Pfam" id="PF00912"/>
    </source>
</evidence>
<evidence type="ECO:0000259" key="15">
    <source>
        <dbReference type="Pfam" id="PF06832"/>
    </source>
</evidence>
<keyword evidence="9" id="KW-0511">Multifunctional enzyme</keyword>
<dbReference type="GO" id="GO:0009252">
    <property type="term" value="P:peptidoglycan biosynthetic process"/>
    <property type="evidence" value="ECO:0007669"/>
    <property type="project" value="InterPro"/>
</dbReference>
<dbReference type="Pfam" id="PF00912">
    <property type="entry name" value="Transgly"/>
    <property type="match status" value="1"/>
</dbReference>
<comment type="catalytic activity">
    <reaction evidence="11">
        <text>[GlcNAc-(1-&gt;4)-Mur2Ac(oyl-L-Ala-gamma-D-Glu-L-Lys-D-Ala-D-Ala)](n)-di-trans,octa-cis-undecaprenyl diphosphate + beta-D-GlcNAc-(1-&gt;4)-Mur2Ac(oyl-L-Ala-gamma-D-Glu-L-Lys-D-Ala-D-Ala)-di-trans,octa-cis-undecaprenyl diphosphate = [GlcNAc-(1-&gt;4)-Mur2Ac(oyl-L-Ala-gamma-D-Glu-L-Lys-D-Ala-D-Ala)](n+1)-di-trans,octa-cis-undecaprenyl diphosphate + di-trans,octa-cis-undecaprenyl diphosphate + H(+)</text>
        <dbReference type="Rhea" id="RHEA:23708"/>
        <dbReference type="Rhea" id="RHEA-COMP:9602"/>
        <dbReference type="Rhea" id="RHEA-COMP:9603"/>
        <dbReference type="ChEBI" id="CHEBI:15378"/>
        <dbReference type="ChEBI" id="CHEBI:58405"/>
        <dbReference type="ChEBI" id="CHEBI:60033"/>
        <dbReference type="ChEBI" id="CHEBI:78435"/>
        <dbReference type="EC" id="2.4.99.28"/>
    </reaction>
</comment>